<reference evidence="3 4" key="1">
    <citation type="submission" date="2019-10" db="EMBL/GenBank/DDBJ databases">
        <title>Genome diversity of Sutterella seckii.</title>
        <authorList>
            <person name="Chaplin A.V."/>
            <person name="Sokolova S.R."/>
            <person name="Mosin K.A."/>
            <person name="Ivanova E.L."/>
            <person name="Kochetkova T.O."/>
            <person name="Goltsov A.Y."/>
            <person name="Trofimov D.Y."/>
            <person name="Efimov B.A."/>
        </authorList>
    </citation>
    <scope>NUCLEOTIDE SEQUENCE [LARGE SCALE GENOMIC DNA]</scope>
    <source>
        <strain evidence="3 4">ASD393</strain>
    </source>
</reference>
<keyword evidence="2" id="KW-1133">Transmembrane helix</keyword>
<evidence type="ECO:0000256" key="2">
    <source>
        <dbReference type="SAM" id="Phobius"/>
    </source>
</evidence>
<dbReference type="EMBL" id="WEHX01000004">
    <property type="protein sequence ID" value="KAB7662811.1"/>
    <property type="molecule type" value="Genomic_DNA"/>
</dbReference>
<organism evidence="3 4">
    <name type="scientific">Sutterella seckii</name>
    <dbReference type="NCBI Taxonomy" id="1944635"/>
    <lineage>
        <taxon>Bacteria</taxon>
        <taxon>Pseudomonadati</taxon>
        <taxon>Pseudomonadota</taxon>
        <taxon>Betaproteobacteria</taxon>
        <taxon>Burkholderiales</taxon>
        <taxon>Sutterellaceae</taxon>
        <taxon>Sutterella</taxon>
    </lineage>
</organism>
<feature type="transmembrane region" description="Helical" evidence="2">
    <location>
        <begin position="12"/>
        <end position="33"/>
    </location>
</feature>
<dbReference type="Proteomes" id="UP000430564">
    <property type="component" value="Unassembled WGS sequence"/>
</dbReference>
<dbReference type="OrthoDB" id="9156513at2"/>
<dbReference type="AlphaFoldDB" id="A0A6I1ETT8"/>
<comment type="caution">
    <text evidence="3">The sequence shown here is derived from an EMBL/GenBank/DDBJ whole genome shotgun (WGS) entry which is preliminary data.</text>
</comment>
<name>A0A6I1ETT8_9BURK</name>
<feature type="transmembrane region" description="Helical" evidence="2">
    <location>
        <begin position="39"/>
        <end position="59"/>
    </location>
</feature>
<evidence type="ECO:0000313" key="3">
    <source>
        <dbReference type="EMBL" id="KAB7662811.1"/>
    </source>
</evidence>
<accession>A0A6I1ETT8</accession>
<evidence type="ECO:0000256" key="1">
    <source>
        <dbReference type="SAM" id="MobiDB-lite"/>
    </source>
</evidence>
<feature type="region of interest" description="Disordered" evidence="1">
    <location>
        <begin position="85"/>
        <end position="138"/>
    </location>
</feature>
<proteinExistence type="predicted"/>
<dbReference type="RefSeq" id="WP_152157509.1">
    <property type="nucleotide sequence ID" value="NZ_WEHX01000004.1"/>
</dbReference>
<sequence length="138" mass="15272">MPVFIFPPSGGGSPILSFLVGLATLAILIGLVIFFLPLIAGIVIAVILLIAAVYCWGWLKRKFGWESEEEKAFRQVMEKAEAMARSQYHGDSARSGTVYEREEISISSSPRPGDRRRVMKDVEDIEETPVNPKDSSKS</sequence>
<keyword evidence="2" id="KW-0472">Membrane</keyword>
<evidence type="ECO:0000313" key="4">
    <source>
        <dbReference type="Proteomes" id="UP000430564"/>
    </source>
</evidence>
<protein>
    <submittedName>
        <fullName evidence="3">DUF2207 domain-containing protein</fullName>
    </submittedName>
</protein>
<gene>
    <name evidence="3" type="ORF">GBM95_01675</name>
</gene>
<feature type="compositionally biased region" description="Basic and acidic residues" evidence="1">
    <location>
        <begin position="112"/>
        <end position="122"/>
    </location>
</feature>
<keyword evidence="2" id="KW-0812">Transmembrane</keyword>